<reference evidence="1" key="1">
    <citation type="submission" date="2021-02" db="EMBL/GenBank/DDBJ databases">
        <authorList>
            <consortium name="DOE Joint Genome Institute"/>
            <person name="Ahrendt S."/>
            <person name="Looney B.P."/>
            <person name="Miyauchi S."/>
            <person name="Morin E."/>
            <person name="Drula E."/>
            <person name="Courty P.E."/>
            <person name="Chicoki N."/>
            <person name="Fauchery L."/>
            <person name="Kohler A."/>
            <person name="Kuo A."/>
            <person name="Labutti K."/>
            <person name="Pangilinan J."/>
            <person name="Lipzen A."/>
            <person name="Riley R."/>
            <person name="Andreopoulos W."/>
            <person name="He G."/>
            <person name="Johnson J."/>
            <person name="Barry K.W."/>
            <person name="Grigoriev I.V."/>
            <person name="Nagy L."/>
            <person name="Hibbett D."/>
            <person name="Henrissat B."/>
            <person name="Matheny P.B."/>
            <person name="Labbe J."/>
            <person name="Martin F."/>
        </authorList>
    </citation>
    <scope>NUCLEOTIDE SEQUENCE</scope>
    <source>
        <strain evidence="1">FP105234-sp</strain>
    </source>
</reference>
<proteinExistence type="predicted"/>
<organism evidence="1 2">
    <name type="scientific">Auriscalpium vulgare</name>
    <dbReference type="NCBI Taxonomy" id="40419"/>
    <lineage>
        <taxon>Eukaryota</taxon>
        <taxon>Fungi</taxon>
        <taxon>Dikarya</taxon>
        <taxon>Basidiomycota</taxon>
        <taxon>Agaricomycotina</taxon>
        <taxon>Agaricomycetes</taxon>
        <taxon>Russulales</taxon>
        <taxon>Auriscalpiaceae</taxon>
        <taxon>Auriscalpium</taxon>
    </lineage>
</organism>
<accession>A0ACB8RUI1</accession>
<keyword evidence="2" id="KW-1185">Reference proteome</keyword>
<gene>
    <name evidence="1" type="ORF">FA95DRAFT_1276695</name>
</gene>
<protein>
    <submittedName>
        <fullName evidence="1">Uncharacterized protein</fullName>
    </submittedName>
</protein>
<dbReference type="EMBL" id="MU275908">
    <property type="protein sequence ID" value="KAI0047265.1"/>
    <property type="molecule type" value="Genomic_DNA"/>
</dbReference>
<evidence type="ECO:0000313" key="1">
    <source>
        <dbReference type="EMBL" id="KAI0047265.1"/>
    </source>
</evidence>
<evidence type="ECO:0000313" key="2">
    <source>
        <dbReference type="Proteomes" id="UP000814033"/>
    </source>
</evidence>
<name>A0ACB8RUI1_9AGAM</name>
<reference evidence="1" key="2">
    <citation type="journal article" date="2022" name="New Phytol.">
        <title>Evolutionary transition to the ectomycorrhizal habit in the genomes of a hyperdiverse lineage of mushroom-forming fungi.</title>
        <authorList>
            <person name="Looney B."/>
            <person name="Miyauchi S."/>
            <person name="Morin E."/>
            <person name="Drula E."/>
            <person name="Courty P.E."/>
            <person name="Kohler A."/>
            <person name="Kuo A."/>
            <person name="LaButti K."/>
            <person name="Pangilinan J."/>
            <person name="Lipzen A."/>
            <person name="Riley R."/>
            <person name="Andreopoulos W."/>
            <person name="He G."/>
            <person name="Johnson J."/>
            <person name="Nolan M."/>
            <person name="Tritt A."/>
            <person name="Barry K.W."/>
            <person name="Grigoriev I.V."/>
            <person name="Nagy L.G."/>
            <person name="Hibbett D."/>
            <person name="Henrissat B."/>
            <person name="Matheny P.B."/>
            <person name="Labbe J."/>
            <person name="Martin F.M."/>
        </authorList>
    </citation>
    <scope>NUCLEOTIDE SEQUENCE</scope>
    <source>
        <strain evidence="1">FP105234-sp</strain>
    </source>
</reference>
<comment type="caution">
    <text evidence="1">The sequence shown here is derived from an EMBL/GenBank/DDBJ whole genome shotgun (WGS) entry which is preliminary data.</text>
</comment>
<sequence length="172" mass="18686">MLRGFPASASLRIYPPTRIASRIFLRLAKSFSCVRAVAADRPFFKTLSTVRLRRPAISAPSRSLPREVWTSTSVTSLSTHAVPEISLLCAAPRDISALRGARASSICGLSTADSRGRRAAANPFERGGAIHHPLRSPPPFRFCTQNRWAPGHSRPAPWIATCTTDTCICCAN</sequence>
<dbReference type="Proteomes" id="UP000814033">
    <property type="component" value="Unassembled WGS sequence"/>
</dbReference>